<organism evidence="2 3">
    <name type="scientific">Nezara viridula</name>
    <name type="common">Southern green stink bug</name>
    <name type="synonym">Cimex viridulus</name>
    <dbReference type="NCBI Taxonomy" id="85310"/>
    <lineage>
        <taxon>Eukaryota</taxon>
        <taxon>Metazoa</taxon>
        <taxon>Ecdysozoa</taxon>
        <taxon>Arthropoda</taxon>
        <taxon>Hexapoda</taxon>
        <taxon>Insecta</taxon>
        <taxon>Pterygota</taxon>
        <taxon>Neoptera</taxon>
        <taxon>Paraneoptera</taxon>
        <taxon>Hemiptera</taxon>
        <taxon>Heteroptera</taxon>
        <taxon>Panheteroptera</taxon>
        <taxon>Pentatomomorpha</taxon>
        <taxon>Pentatomoidea</taxon>
        <taxon>Pentatomidae</taxon>
        <taxon>Pentatominae</taxon>
        <taxon>Nezara</taxon>
    </lineage>
</organism>
<dbReference type="EMBL" id="OV725078">
    <property type="protein sequence ID" value="CAH1393461.1"/>
    <property type="molecule type" value="Genomic_DNA"/>
</dbReference>
<evidence type="ECO:0000313" key="2">
    <source>
        <dbReference type="EMBL" id="CAH1393461.1"/>
    </source>
</evidence>
<protein>
    <submittedName>
        <fullName evidence="2">Uncharacterized protein</fullName>
    </submittedName>
</protein>
<keyword evidence="3" id="KW-1185">Reference proteome</keyword>
<feature type="region of interest" description="Disordered" evidence="1">
    <location>
        <begin position="151"/>
        <end position="179"/>
    </location>
</feature>
<accession>A0A9P0E8A3</accession>
<dbReference type="Proteomes" id="UP001152798">
    <property type="component" value="Chromosome 2"/>
</dbReference>
<gene>
    <name evidence="2" type="ORF">NEZAVI_LOCUS4132</name>
</gene>
<feature type="region of interest" description="Disordered" evidence="1">
    <location>
        <begin position="92"/>
        <end position="119"/>
    </location>
</feature>
<feature type="compositionally biased region" description="Polar residues" evidence="1">
    <location>
        <begin position="104"/>
        <end position="119"/>
    </location>
</feature>
<feature type="compositionally biased region" description="Low complexity" evidence="1">
    <location>
        <begin position="160"/>
        <end position="174"/>
    </location>
</feature>
<dbReference type="OrthoDB" id="10006939at2759"/>
<proteinExistence type="predicted"/>
<sequence>MGQEGHLLIGAFTLIPLRGLHRLRDTAVGFGENQVVCWKGYLATGRGIIEEVGLDERRAVGKDLAQWDGREEGNLPSLPQLSACCLVSSIRGQDLTPPPAEDPSTVTAPTTDGSSPESHIYHIQTTPQQTTINDASPAIVSSMTSQATVLENEPVNAVNPPVTTLTPSASSTPPNEKSTASLIKTSIGTASVNNPATSDEPSAETNAYSTIPSVISTSTSTKQPDTAKPNDDILEPVVKPLNDTLFAGSHWISQQDSAPAQLSSGCRRAFQSSSLPWIGPQPTRLSALVPNWRGWHATEHTLT</sequence>
<evidence type="ECO:0000313" key="3">
    <source>
        <dbReference type="Proteomes" id="UP001152798"/>
    </source>
</evidence>
<evidence type="ECO:0000256" key="1">
    <source>
        <dbReference type="SAM" id="MobiDB-lite"/>
    </source>
</evidence>
<dbReference type="AlphaFoldDB" id="A0A9P0E8A3"/>
<name>A0A9P0E8A3_NEZVI</name>
<reference evidence="2" key="1">
    <citation type="submission" date="2022-01" db="EMBL/GenBank/DDBJ databases">
        <authorList>
            <person name="King R."/>
        </authorList>
    </citation>
    <scope>NUCLEOTIDE SEQUENCE</scope>
</reference>